<organism evidence="2 3">
    <name type="scientific">Streptosporangium longisporum</name>
    <dbReference type="NCBI Taxonomy" id="46187"/>
    <lineage>
        <taxon>Bacteria</taxon>
        <taxon>Bacillati</taxon>
        <taxon>Actinomycetota</taxon>
        <taxon>Actinomycetes</taxon>
        <taxon>Streptosporangiales</taxon>
        <taxon>Streptosporangiaceae</taxon>
        <taxon>Streptosporangium</taxon>
    </lineage>
</organism>
<evidence type="ECO:0000313" key="2">
    <source>
        <dbReference type="EMBL" id="GAA2985264.1"/>
    </source>
</evidence>
<name>A0ABN2K3A0_9ACTN</name>
<comment type="caution">
    <text evidence="2">The sequence shown here is derived from an EMBL/GenBank/DDBJ whole genome shotgun (WGS) entry which is preliminary data.</text>
</comment>
<gene>
    <name evidence="2" type="ORF">GCM10017559_00960</name>
</gene>
<evidence type="ECO:0000256" key="1">
    <source>
        <dbReference type="SAM" id="MobiDB-lite"/>
    </source>
</evidence>
<sequence length="78" mass="7924">MAAMTAVPAPRPDGVGGADVHLEFQYLGQEQEGGGVSGHDDEGPALVGEAVAEFEGGGRHDLDDDRGGQDQPCHGVSP</sequence>
<reference evidence="2 3" key="1">
    <citation type="journal article" date="2019" name="Int. J. Syst. Evol. Microbiol.">
        <title>The Global Catalogue of Microorganisms (GCM) 10K type strain sequencing project: providing services to taxonomists for standard genome sequencing and annotation.</title>
        <authorList>
            <consortium name="The Broad Institute Genomics Platform"/>
            <consortium name="The Broad Institute Genome Sequencing Center for Infectious Disease"/>
            <person name="Wu L."/>
            <person name="Ma J."/>
        </authorList>
    </citation>
    <scope>NUCLEOTIDE SEQUENCE [LARGE SCALE GENOMIC DNA]</scope>
    <source>
        <strain evidence="2 3">JCM 3106</strain>
    </source>
</reference>
<dbReference type="Proteomes" id="UP001499930">
    <property type="component" value="Unassembled WGS sequence"/>
</dbReference>
<feature type="compositionally biased region" description="Basic and acidic residues" evidence="1">
    <location>
        <begin position="56"/>
        <end position="68"/>
    </location>
</feature>
<proteinExistence type="predicted"/>
<evidence type="ECO:0000313" key="3">
    <source>
        <dbReference type="Proteomes" id="UP001499930"/>
    </source>
</evidence>
<keyword evidence="3" id="KW-1185">Reference proteome</keyword>
<protein>
    <submittedName>
        <fullName evidence="2">Uncharacterized protein</fullName>
    </submittedName>
</protein>
<accession>A0ABN2K3A0</accession>
<feature type="region of interest" description="Disordered" evidence="1">
    <location>
        <begin position="56"/>
        <end position="78"/>
    </location>
</feature>
<dbReference type="EMBL" id="BAAAWD010000002">
    <property type="protein sequence ID" value="GAA2985264.1"/>
    <property type="molecule type" value="Genomic_DNA"/>
</dbReference>